<protein>
    <submittedName>
        <fullName evidence="2">PH domain-containing protein</fullName>
    </submittedName>
</protein>
<dbReference type="RefSeq" id="WP_202241614.1">
    <property type="nucleotide sequence ID" value="NZ_JAESIY010000001.1"/>
</dbReference>
<keyword evidence="1" id="KW-1133">Transmembrane helix</keyword>
<evidence type="ECO:0000313" key="3">
    <source>
        <dbReference type="Proteomes" id="UP000659388"/>
    </source>
</evidence>
<organism evidence="2 3">
    <name type="scientific">Fulvivirga sediminis</name>
    <dbReference type="NCBI Taxonomy" id="2803949"/>
    <lineage>
        <taxon>Bacteria</taxon>
        <taxon>Pseudomonadati</taxon>
        <taxon>Bacteroidota</taxon>
        <taxon>Cytophagia</taxon>
        <taxon>Cytophagales</taxon>
        <taxon>Fulvivirgaceae</taxon>
        <taxon>Fulvivirga</taxon>
    </lineage>
</organism>
<dbReference type="Proteomes" id="UP000659388">
    <property type="component" value="Unassembled WGS sequence"/>
</dbReference>
<keyword evidence="1" id="KW-0812">Transmembrane</keyword>
<feature type="transmembrane region" description="Helical" evidence="1">
    <location>
        <begin position="71"/>
        <end position="98"/>
    </location>
</feature>
<sequence length="172" mass="19087">MDVSVYAIPAVAIIVMFCLMSASKKQPQVDVRGNVILKLPIFYLIIGLFAVIGAIAVLIHGLINHEPESPFALLFIVIMMLGLGIPLLLMGLNFRLIIKDEGVEQRTMLGQTQKIEWSEIHDVSFGKVSLELNIISDSNKIKVHMHSIGFVTLLEALESHTDFNRIKIGIPQ</sequence>
<proteinExistence type="predicted"/>
<gene>
    <name evidence="2" type="ORF">JL102_00715</name>
</gene>
<dbReference type="EMBL" id="JAESIY010000001">
    <property type="protein sequence ID" value="MBL3654634.1"/>
    <property type="molecule type" value="Genomic_DNA"/>
</dbReference>
<feature type="transmembrane region" description="Helical" evidence="1">
    <location>
        <begin position="6"/>
        <end position="23"/>
    </location>
</feature>
<keyword evidence="1" id="KW-0472">Membrane</keyword>
<name>A0A937F5I0_9BACT</name>
<accession>A0A937F5I0</accession>
<reference evidence="2" key="1">
    <citation type="submission" date="2021-01" db="EMBL/GenBank/DDBJ databases">
        <title>Fulvivirga kasyanovii gen. nov., sp nov., a novel member of the phylum Bacteroidetes isolated from seawater in a mussel farm.</title>
        <authorList>
            <person name="Zhao L.-H."/>
            <person name="Wang Z.-J."/>
        </authorList>
    </citation>
    <scope>NUCLEOTIDE SEQUENCE</scope>
    <source>
        <strain evidence="2">2943</strain>
    </source>
</reference>
<feature type="transmembrane region" description="Helical" evidence="1">
    <location>
        <begin position="35"/>
        <end position="59"/>
    </location>
</feature>
<keyword evidence="3" id="KW-1185">Reference proteome</keyword>
<evidence type="ECO:0000256" key="1">
    <source>
        <dbReference type="SAM" id="Phobius"/>
    </source>
</evidence>
<comment type="caution">
    <text evidence="2">The sequence shown here is derived from an EMBL/GenBank/DDBJ whole genome shotgun (WGS) entry which is preliminary data.</text>
</comment>
<dbReference type="AlphaFoldDB" id="A0A937F5I0"/>
<evidence type="ECO:0000313" key="2">
    <source>
        <dbReference type="EMBL" id="MBL3654634.1"/>
    </source>
</evidence>